<evidence type="ECO:0000256" key="3">
    <source>
        <dbReference type="ARBA" id="ARBA00008061"/>
    </source>
</evidence>
<dbReference type="InterPro" id="IPR006046">
    <property type="entry name" value="Alpha_amylase"/>
</dbReference>
<evidence type="ECO:0000256" key="2">
    <source>
        <dbReference type="ARBA" id="ARBA00001913"/>
    </source>
</evidence>
<evidence type="ECO:0000256" key="8">
    <source>
        <dbReference type="RuleBase" id="RU361134"/>
    </source>
</evidence>
<dbReference type="SMART" id="SM00642">
    <property type="entry name" value="Aamy"/>
    <property type="match status" value="1"/>
</dbReference>
<comment type="catalytic activity">
    <reaction evidence="1 8">
        <text>Endohydrolysis of (1-&gt;4)-alpha-D-glucosidic linkages in polysaccharides containing three or more (1-&gt;4)-alpha-linked D-glucose units.</text>
        <dbReference type="EC" id="3.2.1.1"/>
    </reaction>
</comment>
<keyword evidence="8" id="KW-0119">Carbohydrate metabolism</keyword>
<proteinExistence type="inferred from homology"/>
<feature type="compositionally biased region" description="Low complexity" evidence="9">
    <location>
        <begin position="571"/>
        <end position="584"/>
    </location>
</feature>
<dbReference type="Proteomes" id="UP001629113">
    <property type="component" value="Unassembled WGS sequence"/>
</dbReference>
<name>A0ABR4PD40_9HELO</name>
<dbReference type="InterPro" id="IPR006047">
    <property type="entry name" value="GH13_cat_dom"/>
</dbReference>
<dbReference type="PANTHER" id="PTHR10357:SF215">
    <property type="entry name" value="ALPHA-AMYLASE 1"/>
    <property type="match status" value="1"/>
</dbReference>
<dbReference type="SUPFAM" id="SSF51011">
    <property type="entry name" value="Glycosyl hydrolase domain"/>
    <property type="match status" value="1"/>
</dbReference>
<dbReference type="InterPro" id="IPR017853">
    <property type="entry name" value="GH"/>
</dbReference>
<evidence type="ECO:0000256" key="7">
    <source>
        <dbReference type="RuleBase" id="RU003615"/>
    </source>
</evidence>
<dbReference type="PRINTS" id="PR00110">
    <property type="entry name" value="ALPHAAMYLASE"/>
</dbReference>
<evidence type="ECO:0000256" key="4">
    <source>
        <dbReference type="ARBA" id="ARBA00012595"/>
    </source>
</evidence>
<evidence type="ECO:0000313" key="12">
    <source>
        <dbReference type="Proteomes" id="UP001629113"/>
    </source>
</evidence>
<organism evidence="11 12">
    <name type="scientific">Phlyctema vagabunda</name>
    <dbReference type="NCBI Taxonomy" id="108571"/>
    <lineage>
        <taxon>Eukaryota</taxon>
        <taxon>Fungi</taxon>
        <taxon>Dikarya</taxon>
        <taxon>Ascomycota</taxon>
        <taxon>Pezizomycotina</taxon>
        <taxon>Leotiomycetes</taxon>
        <taxon>Helotiales</taxon>
        <taxon>Dermateaceae</taxon>
        <taxon>Phlyctema</taxon>
    </lineage>
</organism>
<accession>A0ABR4PD40</accession>
<keyword evidence="8" id="KW-0326">Glycosidase</keyword>
<dbReference type="Pfam" id="PF00128">
    <property type="entry name" value="Alpha-amylase"/>
    <property type="match status" value="1"/>
</dbReference>
<dbReference type="Gene3D" id="2.60.40.1180">
    <property type="entry name" value="Golgi alpha-mannosidase II"/>
    <property type="match status" value="1"/>
</dbReference>
<feature type="domain" description="Glycosyl hydrolase family 13 catalytic" evidence="10">
    <location>
        <begin position="14"/>
        <end position="374"/>
    </location>
</feature>
<reference evidence="11 12" key="1">
    <citation type="submission" date="2024-06" db="EMBL/GenBank/DDBJ databases">
        <title>Complete genome of Phlyctema vagabunda strain 19-DSS-EL-015.</title>
        <authorList>
            <person name="Fiorenzani C."/>
        </authorList>
    </citation>
    <scope>NUCLEOTIDE SEQUENCE [LARGE SCALE GENOMIC DNA]</scope>
    <source>
        <strain evidence="11 12">19-DSS-EL-015</strain>
    </source>
</reference>
<keyword evidence="12" id="KW-1185">Reference proteome</keyword>
<gene>
    <name evidence="11" type="ORF">PVAG01_07678</name>
</gene>
<comment type="similarity">
    <text evidence="3 7">Belongs to the glycosyl hydrolase 13 family.</text>
</comment>
<dbReference type="EC" id="3.2.1.1" evidence="4 8"/>
<protein>
    <recommendedName>
        <fullName evidence="4 8">Alpha-amylase</fullName>
        <ecNumber evidence="4 8">3.2.1.1</ecNumber>
    </recommendedName>
</protein>
<dbReference type="SUPFAM" id="SSF51445">
    <property type="entry name" value="(Trans)glycosidases"/>
    <property type="match status" value="1"/>
</dbReference>
<keyword evidence="6" id="KW-0732">Signal</keyword>
<evidence type="ECO:0000256" key="6">
    <source>
        <dbReference type="ARBA" id="ARBA00022729"/>
    </source>
</evidence>
<keyword evidence="5" id="KW-0479">Metal-binding</keyword>
<feature type="region of interest" description="Disordered" evidence="9">
    <location>
        <begin position="547"/>
        <end position="603"/>
    </location>
</feature>
<evidence type="ECO:0000256" key="5">
    <source>
        <dbReference type="ARBA" id="ARBA00022723"/>
    </source>
</evidence>
<evidence type="ECO:0000256" key="1">
    <source>
        <dbReference type="ARBA" id="ARBA00000548"/>
    </source>
</evidence>
<dbReference type="InterPro" id="IPR013780">
    <property type="entry name" value="Glyco_hydro_b"/>
</dbReference>
<sequence length="603" mass="66399">MPGAEEWKSRAIYQILTDRFAVTGHGDGGPDIDYTKGQWCGGTWQGIISKLDYIQGLGFDAIWISPVTKCIEDNTFYGYGYHGYWQEDMYSVNPHFGTAEDLLALSDALHARGMYLMVDVVVNHMAAASTKVDFSRYVPFNDSSYFHSEAFITDYDNQQLVEHGWLGDSNVPLPDLHTEDPTVAHTLHAWVSALVQKFRIDGLRIDAVKHVSKSFWPGFVRAAGVWSVGEVLSGDPNYLNTYQPYVGGLLDYATYYPLKRAFKSGEGSMYEITNLLLPNYRSKFEDMQQLATFMENHDMPRFPHDTSSDVTVVKNALCWTILTDGIPVLYYGQEQMFSGHPDLDADPGARELMWKSGFKITPLYTFIAQLNKARKLAWPAGFSSNLTSSLWTDVNAAVTQKGPLLMVLSNQGAGSKSKKIVVQTKFANGTVLVDVLTGRSVSVKTATTFTIVEGQPQIYLPYQLATEICAHIIEPPMSPAVKFFAIFHFFPTAPKPPRSDVKSWSNGVPANTTNILKPPMLDFSAGRILQPPPGSLDSPYSIFGLNNSSASSRSAQKDSTAPPGLPHRTHPAASSQPWSSAPDASRPRTPLAPASPAISTRAG</sequence>
<evidence type="ECO:0000313" key="11">
    <source>
        <dbReference type="EMBL" id="KAL3421233.1"/>
    </source>
</evidence>
<evidence type="ECO:0000256" key="9">
    <source>
        <dbReference type="SAM" id="MobiDB-lite"/>
    </source>
</evidence>
<dbReference type="Gene3D" id="3.20.20.80">
    <property type="entry name" value="Glycosidases"/>
    <property type="match status" value="1"/>
</dbReference>
<comment type="caution">
    <text evidence="11">The sequence shown here is derived from an EMBL/GenBank/DDBJ whole genome shotgun (WGS) entry which is preliminary data.</text>
</comment>
<dbReference type="PANTHER" id="PTHR10357">
    <property type="entry name" value="ALPHA-AMYLASE FAMILY MEMBER"/>
    <property type="match status" value="1"/>
</dbReference>
<keyword evidence="8" id="KW-0378">Hydrolase</keyword>
<evidence type="ECO:0000259" key="10">
    <source>
        <dbReference type="SMART" id="SM00642"/>
    </source>
</evidence>
<dbReference type="CDD" id="cd11319">
    <property type="entry name" value="AmyAc_euk_AmyA"/>
    <property type="match status" value="1"/>
</dbReference>
<dbReference type="EMBL" id="JBFCZG010000006">
    <property type="protein sequence ID" value="KAL3421233.1"/>
    <property type="molecule type" value="Genomic_DNA"/>
</dbReference>
<comment type="cofactor">
    <cofactor evidence="2">
        <name>Ca(2+)</name>
        <dbReference type="ChEBI" id="CHEBI:29108"/>
    </cofactor>
</comment>